<evidence type="ECO:0000256" key="1">
    <source>
        <dbReference type="SAM" id="MobiDB-lite"/>
    </source>
</evidence>
<dbReference type="AlphaFoldDB" id="A0A074ZDZ5"/>
<reference evidence="2 3" key="1">
    <citation type="submission" date="2013-11" db="EMBL/GenBank/DDBJ databases">
        <title>Opisthorchis viverrini - life in the bile duct.</title>
        <authorList>
            <person name="Young N.D."/>
            <person name="Nagarajan N."/>
            <person name="Lin S.J."/>
            <person name="Korhonen P.K."/>
            <person name="Jex A.R."/>
            <person name="Hall R.S."/>
            <person name="Safavi-Hemami H."/>
            <person name="Kaewkong W."/>
            <person name="Bertrand D."/>
            <person name="Gao S."/>
            <person name="Seet Q."/>
            <person name="Wongkham S."/>
            <person name="Teh B.T."/>
            <person name="Wongkham C."/>
            <person name="Intapan P.M."/>
            <person name="Maleewong W."/>
            <person name="Yang X."/>
            <person name="Hu M."/>
            <person name="Wang Z."/>
            <person name="Hofmann A."/>
            <person name="Sternberg P.W."/>
            <person name="Tan P."/>
            <person name="Wang J."/>
            <person name="Gasser R.B."/>
        </authorList>
    </citation>
    <scope>NUCLEOTIDE SEQUENCE [LARGE SCALE GENOMIC DNA]</scope>
</reference>
<dbReference type="KEGG" id="ovi:T265_10238"/>
<organism evidence="2 3">
    <name type="scientific">Opisthorchis viverrini</name>
    <name type="common">Southeast Asian liver fluke</name>
    <dbReference type="NCBI Taxonomy" id="6198"/>
    <lineage>
        <taxon>Eukaryota</taxon>
        <taxon>Metazoa</taxon>
        <taxon>Spiralia</taxon>
        <taxon>Lophotrochozoa</taxon>
        <taxon>Platyhelminthes</taxon>
        <taxon>Trematoda</taxon>
        <taxon>Digenea</taxon>
        <taxon>Opisthorchiida</taxon>
        <taxon>Opisthorchiata</taxon>
        <taxon>Opisthorchiidae</taxon>
        <taxon>Opisthorchis</taxon>
    </lineage>
</organism>
<keyword evidence="3" id="KW-1185">Reference proteome</keyword>
<proteinExistence type="predicted"/>
<protein>
    <submittedName>
        <fullName evidence="2">Uncharacterized protein</fullName>
    </submittedName>
</protein>
<feature type="compositionally biased region" description="Low complexity" evidence="1">
    <location>
        <begin position="22"/>
        <end position="33"/>
    </location>
</feature>
<evidence type="ECO:0000313" key="2">
    <source>
        <dbReference type="EMBL" id="KER21420.1"/>
    </source>
</evidence>
<dbReference type="Proteomes" id="UP000054324">
    <property type="component" value="Unassembled WGS sequence"/>
</dbReference>
<name>A0A074ZDZ5_OPIVI</name>
<dbReference type="GeneID" id="20324406"/>
<dbReference type="CTD" id="20324406"/>
<feature type="region of interest" description="Disordered" evidence="1">
    <location>
        <begin position="1"/>
        <end position="41"/>
    </location>
</feature>
<dbReference type="RefSeq" id="XP_009174819.1">
    <property type="nucleotide sequence ID" value="XM_009176555.1"/>
</dbReference>
<sequence>MLKVAPRHSSASPVDDKREQEASASGCSTASGSPQQMCEAGNPLGLSVPQLGYHDTLVDSFAFADDWVACVESQTRLKAKLEAELGRASMEIIV</sequence>
<dbReference type="EMBL" id="KL596968">
    <property type="protein sequence ID" value="KER21420.1"/>
    <property type="molecule type" value="Genomic_DNA"/>
</dbReference>
<accession>A0A074ZDZ5</accession>
<evidence type="ECO:0000313" key="3">
    <source>
        <dbReference type="Proteomes" id="UP000054324"/>
    </source>
</evidence>
<gene>
    <name evidence="2" type="ORF">T265_10238</name>
</gene>